<keyword evidence="2" id="KW-1185">Reference proteome</keyword>
<evidence type="ECO:0000313" key="1">
    <source>
        <dbReference type="EMBL" id="QNG51668.1"/>
    </source>
</evidence>
<protein>
    <submittedName>
        <fullName evidence="1">Uncharacterized protein</fullName>
    </submittedName>
</protein>
<gene>
    <name evidence="1" type="ORF">H6H00_26770</name>
</gene>
<dbReference type="AlphaFoldDB" id="A0A7G7MFV7"/>
<reference evidence="1 2" key="1">
    <citation type="submission" date="2020-08" db="EMBL/GenBank/DDBJ databases">
        <authorList>
            <person name="Mo P."/>
        </authorList>
    </citation>
    <scope>NUCLEOTIDE SEQUENCE [LARGE SCALE GENOMIC DNA]</scope>
    <source>
        <strain evidence="1 2">CGMCC 4.1532</strain>
    </source>
</reference>
<dbReference type="KEGG" id="ppel:H6H00_26770"/>
<organism evidence="1 2">
    <name type="scientific">Pseudonocardia petroleophila</name>
    <dbReference type="NCBI Taxonomy" id="37331"/>
    <lineage>
        <taxon>Bacteria</taxon>
        <taxon>Bacillati</taxon>
        <taxon>Actinomycetota</taxon>
        <taxon>Actinomycetes</taxon>
        <taxon>Pseudonocardiales</taxon>
        <taxon>Pseudonocardiaceae</taxon>
        <taxon>Pseudonocardia</taxon>
    </lineage>
</organism>
<dbReference type="EMBL" id="CP060131">
    <property type="protein sequence ID" value="QNG51668.1"/>
    <property type="molecule type" value="Genomic_DNA"/>
</dbReference>
<name>A0A7G7MFV7_9PSEU</name>
<proteinExistence type="predicted"/>
<accession>A0A7G7MFV7</accession>
<dbReference type="Proteomes" id="UP000515728">
    <property type="component" value="Chromosome"/>
</dbReference>
<sequence>MSTHKIRTTMQPANEITVSDAELLDLERQGLVLKSQATTVEGVQRAALKQVEAAQVAKNS</sequence>
<dbReference type="RefSeq" id="WP_185718422.1">
    <property type="nucleotide sequence ID" value="NZ_BAAAWI010000001.1"/>
</dbReference>
<evidence type="ECO:0000313" key="2">
    <source>
        <dbReference type="Proteomes" id="UP000515728"/>
    </source>
</evidence>